<dbReference type="AlphaFoldDB" id="A0AAJ0B740"/>
<sequence length="307" mass="32942">MSLNVITARETPPPGQATRPSGLGFVGKLRWGAKHPPLDFDLSFAGKTVLVTGCNTGLGFEAAVKYSALGADKLILGVRTAAKGEATKSRILSRTGRGPESITYLVVDLATFTSVRAFCASLAKEVEHSGLDIALLSAGLAPPRYEMSSEGWDMALQVNVLSTALMARLLVPLLKPTSHLTFVNSNGNDLVERKWFDKYEGSMLRMANDPDGWDAMRSYCTVKLLGLVVMRAIADVAGPDVVVNAVCPGMCKTDLGRDQPWLSRQVMGLAGKFVMRSAEEGGRSLVSATALGVESRGKLWHNDVLYP</sequence>
<dbReference type="PANTHER" id="PTHR43157">
    <property type="entry name" value="PHOSPHATIDYLINOSITOL-GLYCAN BIOSYNTHESIS CLASS F PROTEIN-RELATED"/>
    <property type="match status" value="1"/>
</dbReference>
<dbReference type="InterPro" id="IPR002347">
    <property type="entry name" value="SDR_fam"/>
</dbReference>
<dbReference type="GO" id="GO:0016491">
    <property type="term" value="F:oxidoreductase activity"/>
    <property type="evidence" value="ECO:0007669"/>
    <property type="project" value="UniProtKB-KW"/>
</dbReference>
<dbReference type="Proteomes" id="UP001239445">
    <property type="component" value="Unassembled WGS sequence"/>
</dbReference>
<reference evidence="2" key="1">
    <citation type="submission" date="2023-06" db="EMBL/GenBank/DDBJ databases">
        <title>Genome-scale phylogeny and comparative genomics of the fungal order Sordariales.</title>
        <authorList>
            <consortium name="Lawrence Berkeley National Laboratory"/>
            <person name="Hensen N."/>
            <person name="Bonometti L."/>
            <person name="Westerberg I."/>
            <person name="Brannstrom I.O."/>
            <person name="Guillou S."/>
            <person name="Cros-Aarteil S."/>
            <person name="Calhoun S."/>
            <person name="Haridas S."/>
            <person name="Kuo A."/>
            <person name="Mondo S."/>
            <person name="Pangilinan J."/>
            <person name="Riley R."/>
            <person name="Labutti K."/>
            <person name="Andreopoulos B."/>
            <person name="Lipzen A."/>
            <person name="Chen C."/>
            <person name="Yanf M."/>
            <person name="Daum C."/>
            <person name="Ng V."/>
            <person name="Clum A."/>
            <person name="Steindorff A."/>
            <person name="Ohm R."/>
            <person name="Martin F."/>
            <person name="Silar P."/>
            <person name="Natvig D."/>
            <person name="Lalanne C."/>
            <person name="Gautier V."/>
            <person name="Ament-Velasquez S.L."/>
            <person name="Kruys A."/>
            <person name="Hutchinson M.I."/>
            <person name="Powell A.J."/>
            <person name="Barry K."/>
            <person name="Miller A.N."/>
            <person name="Grigoriev I.V."/>
            <person name="Debuchy R."/>
            <person name="Gladieux P."/>
            <person name="Thoren M.H."/>
            <person name="Johannesson H."/>
        </authorList>
    </citation>
    <scope>NUCLEOTIDE SEQUENCE</scope>
    <source>
        <strain evidence="2">PSN4</strain>
    </source>
</reference>
<keyword evidence="1" id="KW-0560">Oxidoreductase</keyword>
<name>A0AAJ0B740_9PEZI</name>
<organism evidence="2 3">
    <name type="scientific">Echria macrotheca</name>
    <dbReference type="NCBI Taxonomy" id="438768"/>
    <lineage>
        <taxon>Eukaryota</taxon>
        <taxon>Fungi</taxon>
        <taxon>Dikarya</taxon>
        <taxon>Ascomycota</taxon>
        <taxon>Pezizomycotina</taxon>
        <taxon>Sordariomycetes</taxon>
        <taxon>Sordariomycetidae</taxon>
        <taxon>Sordariales</taxon>
        <taxon>Schizotheciaceae</taxon>
        <taxon>Echria</taxon>
    </lineage>
</organism>
<dbReference type="Gene3D" id="3.40.50.720">
    <property type="entry name" value="NAD(P)-binding Rossmann-like Domain"/>
    <property type="match status" value="1"/>
</dbReference>
<evidence type="ECO:0000313" key="2">
    <source>
        <dbReference type="EMBL" id="KAK1752918.1"/>
    </source>
</evidence>
<proteinExistence type="predicted"/>
<dbReference type="EMBL" id="MU839838">
    <property type="protein sequence ID" value="KAK1752918.1"/>
    <property type="molecule type" value="Genomic_DNA"/>
</dbReference>
<evidence type="ECO:0000313" key="3">
    <source>
        <dbReference type="Proteomes" id="UP001239445"/>
    </source>
</evidence>
<dbReference type="SUPFAM" id="SSF51735">
    <property type="entry name" value="NAD(P)-binding Rossmann-fold domains"/>
    <property type="match status" value="1"/>
</dbReference>
<dbReference type="PRINTS" id="PR00081">
    <property type="entry name" value="GDHRDH"/>
</dbReference>
<protein>
    <submittedName>
        <fullName evidence="2">Dehydrogenase</fullName>
    </submittedName>
</protein>
<keyword evidence="3" id="KW-1185">Reference proteome</keyword>
<accession>A0AAJ0B740</accession>
<dbReference type="InterPro" id="IPR036291">
    <property type="entry name" value="NAD(P)-bd_dom_sf"/>
</dbReference>
<evidence type="ECO:0000256" key="1">
    <source>
        <dbReference type="ARBA" id="ARBA00023002"/>
    </source>
</evidence>
<dbReference type="PANTHER" id="PTHR43157:SF22">
    <property type="entry name" value="SHORT-CHAIN DEHYDROGENASE_REDUCTASE PHMF"/>
    <property type="match status" value="1"/>
</dbReference>
<gene>
    <name evidence="2" type="ORF">QBC47DRAFT_348138</name>
</gene>
<comment type="caution">
    <text evidence="2">The sequence shown here is derived from an EMBL/GenBank/DDBJ whole genome shotgun (WGS) entry which is preliminary data.</text>
</comment>
<dbReference type="Pfam" id="PF00106">
    <property type="entry name" value="adh_short"/>
    <property type="match status" value="1"/>
</dbReference>